<feature type="transmembrane region" description="Helical" evidence="2">
    <location>
        <begin position="526"/>
        <end position="553"/>
    </location>
</feature>
<evidence type="ECO:0000256" key="1">
    <source>
        <dbReference type="PROSITE-ProRule" id="PRU00023"/>
    </source>
</evidence>
<reference evidence="4" key="3">
    <citation type="submission" date="2023-07" db="EMBL/GenBank/DDBJ databases">
        <title>An improved reference 1 genome and first organelle genomes of Quercus suber.</title>
        <authorList>
            <consortium name="Genosuber Consortium"/>
            <person name="Usie A."/>
            <person name="Serra O."/>
            <person name="Barros P."/>
        </authorList>
    </citation>
    <scope>NUCLEOTIDE SEQUENCE</scope>
    <source>
        <strain evidence="4">HL8</strain>
        <tissue evidence="4">Leaves</tissue>
    </source>
</reference>
<gene>
    <name evidence="4" type="ORF">CFP56_013061</name>
</gene>
<reference evidence="4" key="1">
    <citation type="submission" date="2017-12" db="EMBL/GenBank/DDBJ databases">
        <authorList>
            <person name="Barbosa P."/>
            <person name="Usie A."/>
            <person name="Ramos A.M."/>
        </authorList>
    </citation>
    <scope>NUCLEOTIDE SEQUENCE</scope>
    <source>
        <strain evidence="4">HL8</strain>
        <tissue evidence="4">Leaves</tissue>
    </source>
</reference>
<name>A0AAW0M3W9_QUESU</name>
<dbReference type="AlphaFoldDB" id="A0AAW0M3W9"/>
<reference evidence="4" key="2">
    <citation type="journal article" date="2018" name="Sci. Data">
        <title>The draft genome sequence of cork oak.</title>
        <authorList>
            <person name="Ramos A.M."/>
            <person name="Usie A."/>
            <person name="Barbosa P."/>
            <person name="Barros P.M."/>
            <person name="Capote T."/>
            <person name="Chaves I."/>
            <person name="Simoes F."/>
            <person name="Abreu I."/>
            <person name="Carrasquinho I."/>
            <person name="Faro C."/>
            <person name="Guimaraes J.B."/>
            <person name="Mendonca D."/>
            <person name="Nobrega F."/>
            <person name="Rodrigues L."/>
            <person name="Saibo N.J.M."/>
            <person name="Varela M.C."/>
            <person name="Egas C."/>
            <person name="Matos J."/>
            <person name="Miguel C.M."/>
            <person name="Oliveira M.M."/>
            <person name="Ricardo C.P."/>
            <person name="Goncalves S."/>
        </authorList>
    </citation>
    <scope>NUCLEOTIDE SEQUENCE [LARGE SCALE GENOMIC DNA]</scope>
    <source>
        <strain evidence="4">HL8</strain>
    </source>
</reference>
<accession>A0AAW0M3W9</accession>
<sequence length="663" mass="75099">MARDLENGKEEREWPKKPYLAALREDWDDMKRFFDNDPGRLLSPLTIDKDTAFHIAAYSGKKELLQHLVQLLPPSRLFEAINKKNKHGNNTFHEVAATDGVETAEFLVKKLQAASGADEVCGNSRLKELLEERTQLGETPLYRAAAFGQTKMAKFLAKKIGDSNLRNHFRRNDEVSILHIAVIGQHFETAIWLLGKDKGLAKGLETNNLTCLHLLAKMPSAFGSSSHIGILKKILCYWLPSQREDKDSDDDDDADNGRDHKKFSPTSEVIKELWTMKIEHALTPRLTELLVKADSTWAETHKDKVEDKTISLGDIDAGVKLNKGKEKVSLTIEVAGDGREIKYRYTPNEIRTPLLTAASKGIVEIFDKIIEEHPQAIEHLDKDEENILHVAVAHRQKEIFGRLEQMMTIRNCRLVSRININGYTLLHQVADIKYYQGDKAGPCLQLQEELEWLEIIPTHYVMHRDNAGNTADEFFEKQHAELLERAQKWIKETSQSCSAVSVLVASLVYAAAYQPPGDLESERNTVAFKVFTVMDVTALACSLTSVVTFLSILSSPFEYDDFRTALPRKLAVGFSLLFISVITTMISFGATIFLILHFEKKVWTNTLIYTAAFFPVSVFALTQFPLYSAFIKTLLTLYKKIVKVVNPRKLIPRYLRTSKSKTC</sequence>
<evidence type="ECO:0000259" key="3">
    <source>
        <dbReference type="Pfam" id="PF13962"/>
    </source>
</evidence>
<feature type="repeat" description="ANK" evidence="1">
    <location>
        <begin position="136"/>
        <end position="168"/>
    </location>
</feature>
<proteinExistence type="predicted"/>
<dbReference type="SMART" id="SM00248">
    <property type="entry name" value="ANK"/>
    <property type="match status" value="6"/>
</dbReference>
<comment type="caution">
    <text evidence="4">The sequence shown here is derived from an EMBL/GenBank/DDBJ whole genome shotgun (WGS) entry which is preliminary data.</text>
</comment>
<feature type="domain" description="PGG" evidence="3">
    <location>
        <begin position="488"/>
        <end position="594"/>
    </location>
</feature>
<dbReference type="InterPro" id="IPR026961">
    <property type="entry name" value="PGG_dom"/>
</dbReference>
<feature type="transmembrane region" description="Helical" evidence="2">
    <location>
        <begin position="608"/>
        <end position="630"/>
    </location>
</feature>
<keyword evidence="2" id="KW-0472">Membrane</keyword>
<dbReference type="Gene3D" id="1.25.40.20">
    <property type="entry name" value="Ankyrin repeat-containing domain"/>
    <property type="match status" value="2"/>
</dbReference>
<keyword evidence="1" id="KW-0040">ANK repeat</keyword>
<dbReference type="InterPro" id="IPR002110">
    <property type="entry name" value="Ankyrin_rpt"/>
</dbReference>
<keyword evidence="2" id="KW-1133">Transmembrane helix</keyword>
<dbReference type="PROSITE" id="PS50088">
    <property type="entry name" value="ANK_REPEAT"/>
    <property type="match status" value="1"/>
</dbReference>
<dbReference type="PANTHER" id="PTHR24177">
    <property type="entry name" value="CASKIN"/>
    <property type="match status" value="1"/>
</dbReference>
<keyword evidence="2" id="KW-0812">Transmembrane</keyword>
<dbReference type="SUPFAM" id="SSF48403">
    <property type="entry name" value="Ankyrin repeat"/>
    <property type="match status" value="1"/>
</dbReference>
<dbReference type="GO" id="GO:0016020">
    <property type="term" value="C:membrane"/>
    <property type="evidence" value="ECO:0007669"/>
    <property type="project" value="TreeGrafter"/>
</dbReference>
<dbReference type="PANTHER" id="PTHR24177:SF215">
    <property type="entry name" value="PGG DOMAIN-CONTAINING PROTEIN"/>
    <property type="match status" value="1"/>
</dbReference>
<organism evidence="4">
    <name type="scientific">Quercus suber</name>
    <name type="common">Cork oak</name>
    <dbReference type="NCBI Taxonomy" id="58331"/>
    <lineage>
        <taxon>Eukaryota</taxon>
        <taxon>Viridiplantae</taxon>
        <taxon>Streptophyta</taxon>
        <taxon>Embryophyta</taxon>
        <taxon>Tracheophyta</taxon>
        <taxon>Spermatophyta</taxon>
        <taxon>Magnoliopsida</taxon>
        <taxon>eudicotyledons</taxon>
        <taxon>Gunneridae</taxon>
        <taxon>Pentapetalae</taxon>
        <taxon>rosids</taxon>
        <taxon>fabids</taxon>
        <taxon>Fagales</taxon>
        <taxon>Fagaceae</taxon>
        <taxon>Quercus</taxon>
    </lineage>
</organism>
<dbReference type="InterPro" id="IPR036770">
    <property type="entry name" value="Ankyrin_rpt-contain_sf"/>
</dbReference>
<evidence type="ECO:0000313" key="4">
    <source>
        <dbReference type="EMBL" id="KAK7858340.1"/>
    </source>
</evidence>
<feature type="transmembrane region" description="Helical" evidence="2">
    <location>
        <begin position="574"/>
        <end position="596"/>
    </location>
</feature>
<dbReference type="EMBL" id="PKMF04000020">
    <property type="protein sequence ID" value="KAK7858340.1"/>
    <property type="molecule type" value="Genomic_DNA"/>
</dbReference>
<dbReference type="Pfam" id="PF13962">
    <property type="entry name" value="PGG"/>
    <property type="match status" value="1"/>
</dbReference>
<protein>
    <recommendedName>
        <fullName evidence="3">PGG domain-containing protein</fullName>
    </recommendedName>
</protein>
<evidence type="ECO:0000256" key="2">
    <source>
        <dbReference type="SAM" id="Phobius"/>
    </source>
</evidence>
<dbReference type="Pfam" id="PF12796">
    <property type="entry name" value="Ank_2"/>
    <property type="match status" value="1"/>
</dbReference>